<dbReference type="RefSeq" id="WP_343814463.1">
    <property type="nucleotide sequence ID" value="NZ_BAAADS010000018.1"/>
</dbReference>
<keyword evidence="7" id="KW-0812">Transmembrane</keyword>
<dbReference type="InterPro" id="IPR023058">
    <property type="entry name" value="PPIase_PpiC_CS"/>
</dbReference>
<dbReference type="Proteomes" id="UP001500866">
    <property type="component" value="Unassembled WGS sequence"/>
</dbReference>
<sequence>MKRNYLFGIIVVLLITNIATLIFWNRNDENVVLDSSNKKIDSREPVATIGEENIAYETWINALRANQGQEQLQRMIDREVVQQLAEEQNIEISEKVIAREIALLTTMQGVMTQEETAKKEAKWREDILYRYRLGALLTADITIPEKKIRNYYKDYHEQYNFKASIQLSHMVVSDMKTAEKVTKELENGATFSLLAKEYSIDEETREDGGYLGFFVDYSKFLPDGYAKRASKMNERSFSEPFKSGKNVAIIYLHRKLPDIKFSYKEIKPYIKRELALTKTNKNLDAKPLWNKLDVEWVYE</sequence>
<keyword evidence="7" id="KW-1133">Transmembrane helix</keyword>
<evidence type="ECO:0000256" key="5">
    <source>
        <dbReference type="ARBA" id="ARBA00023235"/>
    </source>
</evidence>
<keyword evidence="5 6" id="KW-0413">Isomerase</keyword>
<feature type="transmembrane region" description="Helical" evidence="7">
    <location>
        <begin position="5"/>
        <end position="24"/>
    </location>
</feature>
<keyword evidence="4 6" id="KW-0697">Rotamase</keyword>
<dbReference type="InterPro" id="IPR000297">
    <property type="entry name" value="PPIase_PpiC"/>
</dbReference>
<evidence type="ECO:0000256" key="7">
    <source>
        <dbReference type="SAM" id="Phobius"/>
    </source>
</evidence>
<name>A0ABP3RGZ8_9BACI</name>
<evidence type="ECO:0000256" key="6">
    <source>
        <dbReference type="PROSITE-ProRule" id="PRU00278"/>
    </source>
</evidence>
<dbReference type="InterPro" id="IPR046357">
    <property type="entry name" value="PPIase_dom_sf"/>
</dbReference>
<reference evidence="10" key="1">
    <citation type="journal article" date="2019" name="Int. J. Syst. Evol. Microbiol.">
        <title>The Global Catalogue of Microorganisms (GCM) 10K type strain sequencing project: providing services to taxonomists for standard genome sequencing and annotation.</title>
        <authorList>
            <consortium name="The Broad Institute Genomics Platform"/>
            <consortium name="The Broad Institute Genome Sequencing Center for Infectious Disease"/>
            <person name="Wu L."/>
            <person name="Ma J."/>
        </authorList>
    </citation>
    <scope>NUCLEOTIDE SEQUENCE [LARGE SCALE GENOMIC DNA]</scope>
    <source>
        <strain evidence="10">JCM 15395</strain>
    </source>
</reference>
<keyword evidence="10" id="KW-1185">Reference proteome</keyword>
<organism evidence="9 10">
    <name type="scientific">Virgibacillus siamensis</name>
    <dbReference type="NCBI Taxonomy" id="480071"/>
    <lineage>
        <taxon>Bacteria</taxon>
        <taxon>Bacillati</taxon>
        <taxon>Bacillota</taxon>
        <taxon>Bacilli</taxon>
        <taxon>Bacillales</taxon>
        <taxon>Bacillaceae</taxon>
        <taxon>Virgibacillus</taxon>
    </lineage>
</organism>
<evidence type="ECO:0000259" key="8">
    <source>
        <dbReference type="PROSITE" id="PS50198"/>
    </source>
</evidence>
<dbReference type="PROSITE" id="PS50198">
    <property type="entry name" value="PPIC_PPIASE_2"/>
    <property type="match status" value="1"/>
</dbReference>
<evidence type="ECO:0000256" key="1">
    <source>
        <dbReference type="ARBA" id="ARBA00000971"/>
    </source>
</evidence>
<feature type="domain" description="PpiC" evidence="8">
    <location>
        <begin position="162"/>
        <end position="254"/>
    </location>
</feature>
<dbReference type="InterPro" id="IPR050245">
    <property type="entry name" value="PrsA_foldase"/>
</dbReference>
<dbReference type="PANTHER" id="PTHR47245">
    <property type="entry name" value="PEPTIDYLPROLYL ISOMERASE"/>
    <property type="match status" value="1"/>
</dbReference>
<dbReference type="PROSITE" id="PS01096">
    <property type="entry name" value="PPIC_PPIASE_1"/>
    <property type="match status" value="1"/>
</dbReference>
<accession>A0ABP3RGZ8</accession>
<dbReference type="Gene3D" id="1.10.4030.10">
    <property type="entry name" value="Porin chaperone SurA, peptide-binding domain"/>
    <property type="match status" value="1"/>
</dbReference>
<evidence type="ECO:0000313" key="9">
    <source>
        <dbReference type="EMBL" id="GAA0609201.1"/>
    </source>
</evidence>
<comment type="caution">
    <text evidence="9">The sequence shown here is derived from an EMBL/GenBank/DDBJ whole genome shotgun (WGS) entry which is preliminary data.</text>
</comment>
<dbReference type="SUPFAM" id="SSF54534">
    <property type="entry name" value="FKBP-like"/>
    <property type="match status" value="1"/>
</dbReference>
<dbReference type="Gene3D" id="3.10.50.40">
    <property type="match status" value="1"/>
</dbReference>
<dbReference type="PANTHER" id="PTHR47245:SF1">
    <property type="entry name" value="FOLDASE PROTEIN PRSA"/>
    <property type="match status" value="1"/>
</dbReference>
<dbReference type="Pfam" id="PF00639">
    <property type="entry name" value="Rotamase"/>
    <property type="match status" value="1"/>
</dbReference>
<evidence type="ECO:0000313" key="10">
    <source>
        <dbReference type="Proteomes" id="UP001500866"/>
    </source>
</evidence>
<evidence type="ECO:0000256" key="3">
    <source>
        <dbReference type="ARBA" id="ARBA00022729"/>
    </source>
</evidence>
<evidence type="ECO:0000256" key="2">
    <source>
        <dbReference type="ARBA" id="ARBA00013194"/>
    </source>
</evidence>
<proteinExistence type="predicted"/>
<protein>
    <recommendedName>
        <fullName evidence="2">peptidylprolyl isomerase</fullName>
        <ecNumber evidence="2">5.2.1.8</ecNumber>
    </recommendedName>
</protein>
<keyword evidence="3" id="KW-0732">Signal</keyword>
<comment type="catalytic activity">
    <reaction evidence="1">
        <text>[protein]-peptidylproline (omega=180) = [protein]-peptidylproline (omega=0)</text>
        <dbReference type="Rhea" id="RHEA:16237"/>
        <dbReference type="Rhea" id="RHEA-COMP:10747"/>
        <dbReference type="Rhea" id="RHEA-COMP:10748"/>
        <dbReference type="ChEBI" id="CHEBI:83833"/>
        <dbReference type="ChEBI" id="CHEBI:83834"/>
        <dbReference type="EC" id="5.2.1.8"/>
    </reaction>
</comment>
<gene>
    <name evidence="9" type="ORF">GCM10009001_28360</name>
</gene>
<keyword evidence="7" id="KW-0472">Membrane</keyword>
<dbReference type="EC" id="5.2.1.8" evidence="2"/>
<dbReference type="EMBL" id="BAAADS010000018">
    <property type="protein sequence ID" value="GAA0609201.1"/>
    <property type="molecule type" value="Genomic_DNA"/>
</dbReference>
<evidence type="ECO:0000256" key="4">
    <source>
        <dbReference type="ARBA" id="ARBA00023110"/>
    </source>
</evidence>